<reference evidence="3" key="1">
    <citation type="journal article" date="2023" name="Mol. Phylogenet. Evol.">
        <title>Genome-scale phylogeny and comparative genomics of the fungal order Sordariales.</title>
        <authorList>
            <person name="Hensen N."/>
            <person name="Bonometti L."/>
            <person name="Westerberg I."/>
            <person name="Brannstrom I.O."/>
            <person name="Guillou S."/>
            <person name="Cros-Aarteil S."/>
            <person name="Calhoun S."/>
            <person name="Haridas S."/>
            <person name="Kuo A."/>
            <person name="Mondo S."/>
            <person name="Pangilinan J."/>
            <person name="Riley R."/>
            <person name="LaButti K."/>
            <person name="Andreopoulos B."/>
            <person name="Lipzen A."/>
            <person name="Chen C."/>
            <person name="Yan M."/>
            <person name="Daum C."/>
            <person name="Ng V."/>
            <person name="Clum A."/>
            <person name="Steindorff A."/>
            <person name="Ohm R.A."/>
            <person name="Martin F."/>
            <person name="Silar P."/>
            <person name="Natvig D.O."/>
            <person name="Lalanne C."/>
            <person name="Gautier V."/>
            <person name="Ament-Velasquez S.L."/>
            <person name="Kruys A."/>
            <person name="Hutchinson M.I."/>
            <person name="Powell A.J."/>
            <person name="Barry K."/>
            <person name="Miller A.N."/>
            <person name="Grigoriev I.V."/>
            <person name="Debuchy R."/>
            <person name="Gladieux P."/>
            <person name="Hiltunen Thoren M."/>
            <person name="Johannesson H."/>
        </authorList>
    </citation>
    <scope>NUCLEOTIDE SEQUENCE</scope>
    <source>
        <strain evidence="3">PSN243</strain>
    </source>
</reference>
<protein>
    <submittedName>
        <fullName evidence="3">Uncharacterized protein</fullName>
    </submittedName>
</protein>
<proteinExistence type="predicted"/>
<reference evidence="3" key="2">
    <citation type="submission" date="2023-05" db="EMBL/GenBank/DDBJ databases">
        <authorList>
            <consortium name="Lawrence Berkeley National Laboratory"/>
            <person name="Steindorff A."/>
            <person name="Hensen N."/>
            <person name="Bonometti L."/>
            <person name="Westerberg I."/>
            <person name="Brannstrom I.O."/>
            <person name="Guillou S."/>
            <person name="Cros-Aarteil S."/>
            <person name="Calhoun S."/>
            <person name="Haridas S."/>
            <person name="Kuo A."/>
            <person name="Mondo S."/>
            <person name="Pangilinan J."/>
            <person name="Riley R."/>
            <person name="Labutti K."/>
            <person name="Andreopoulos B."/>
            <person name="Lipzen A."/>
            <person name="Chen C."/>
            <person name="Yanf M."/>
            <person name="Daum C."/>
            <person name="Ng V."/>
            <person name="Clum A."/>
            <person name="Ohm R."/>
            <person name="Martin F."/>
            <person name="Silar P."/>
            <person name="Natvig D."/>
            <person name="Lalanne C."/>
            <person name="Gautier V."/>
            <person name="Ament-Velasquez S.L."/>
            <person name="Kruys A."/>
            <person name="Hutchinson M.I."/>
            <person name="Powell A.J."/>
            <person name="Barry K."/>
            <person name="Miller A.N."/>
            <person name="Grigoriev I.V."/>
            <person name="Debuchy R."/>
            <person name="Gladieux P."/>
            <person name="Thoren M.H."/>
            <person name="Johannesson H."/>
        </authorList>
    </citation>
    <scope>NUCLEOTIDE SEQUENCE</scope>
    <source>
        <strain evidence="3">PSN243</strain>
    </source>
</reference>
<dbReference type="PANTHER" id="PTHR35394">
    <property type="entry name" value="DUF3176 DOMAIN-CONTAINING PROTEIN"/>
    <property type="match status" value="1"/>
</dbReference>
<dbReference type="EMBL" id="MU865954">
    <property type="protein sequence ID" value="KAK4446807.1"/>
    <property type="molecule type" value="Genomic_DNA"/>
</dbReference>
<gene>
    <name evidence="3" type="ORF">QBC34DRAFT_145496</name>
</gene>
<evidence type="ECO:0000256" key="1">
    <source>
        <dbReference type="SAM" id="MobiDB-lite"/>
    </source>
</evidence>
<feature type="region of interest" description="Disordered" evidence="1">
    <location>
        <begin position="1"/>
        <end position="46"/>
    </location>
</feature>
<dbReference type="PANTHER" id="PTHR35394:SF5">
    <property type="entry name" value="DUF3176 DOMAIN-CONTAINING PROTEIN"/>
    <property type="match status" value="1"/>
</dbReference>
<feature type="transmembrane region" description="Helical" evidence="2">
    <location>
        <begin position="95"/>
        <end position="116"/>
    </location>
</feature>
<comment type="caution">
    <text evidence="3">The sequence shown here is derived from an EMBL/GenBank/DDBJ whole genome shotgun (WGS) entry which is preliminary data.</text>
</comment>
<feature type="transmembrane region" description="Helical" evidence="2">
    <location>
        <begin position="60"/>
        <end position="83"/>
    </location>
</feature>
<organism evidence="3 4">
    <name type="scientific">Podospora aff. communis PSN243</name>
    <dbReference type="NCBI Taxonomy" id="3040156"/>
    <lineage>
        <taxon>Eukaryota</taxon>
        <taxon>Fungi</taxon>
        <taxon>Dikarya</taxon>
        <taxon>Ascomycota</taxon>
        <taxon>Pezizomycotina</taxon>
        <taxon>Sordariomycetes</taxon>
        <taxon>Sordariomycetidae</taxon>
        <taxon>Sordariales</taxon>
        <taxon>Podosporaceae</taxon>
        <taxon>Podospora</taxon>
    </lineage>
</organism>
<dbReference type="Pfam" id="PF11374">
    <property type="entry name" value="DUF3176"/>
    <property type="match status" value="1"/>
</dbReference>
<name>A0AAV9GF02_9PEZI</name>
<sequence>MQDYSFSTPPPYYRGTPRDDFLTGSSAPSVSTRTPSPKPSETDTQRPGRWLRFAGILRRFWLLEVLWCFVGLGSAAIIVAVLAQYDGQKAPEWPLGVSLNTFLAFLASLAKAALLLPVTEGLGQLRWIWFTRKARRADDFELFDAATRGVSGSFKLLVSWKGGVLGFVAALVTVASLMVSTVTQAAIQYESRPFPSNQSVDVPRITVFKSDQFFLDRTERTYLRSLNLKQHITTGAYTPADQIVPSDPVVCSTGECEFPDFVTVGICSDVADVSQFLKTSNPPPRDWAMPGLPYNMTWSASLPWGQNLTIPTVYAFDFWATRDFAPTLSFRGLQNQSFANIYLIYSNVMDLDTDSPRLEFGAVEMVWYWCTKSYSVGVSEGQIHWKETSRSTKLLKDTTEAVNVSRNPTFWLCSFEIAPKRCEEGSWGNLTLAPPPGYEDHPPLIVDEMTSLGVSSYLSMSFWDGLTSPLSDVDLTASSEGMFRALGRRFFRIQGDLTMAFAVNMWRDLMGSVDPKTQVPVLRNLTANIGLGLENFIRSDWSVHPLTAGPVNGTVFVSTPFVIIRWPWLAYLLAEIVLSSFFLFLVITWTLSTKSEALRLSTLATLCALDEPTRRKLGHIGDYEGIRQKATELEIMLVDDSDGVALRHV</sequence>
<evidence type="ECO:0000256" key="2">
    <source>
        <dbReference type="SAM" id="Phobius"/>
    </source>
</evidence>
<keyword evidence="2" id="KW-0812">Transmembrane</keyword>
<keyword evidence="2" id="KW-0472">Membrane</keyword>
<feature type="compositionally biased region" description="Polar residues" evidence="1">
    <location>
        <begin position="23"/>
        <end position="35"/>
    </location>
</feature>
<accession>A0AAV9GF02</accession>
<dbReference type="InterPro" id="IPR021514">
    <property type="entry name" value="DUF3176"/>
</dbReference>
<feature type="transmembrane region" description="Helical" evidence="2">
    <location>
        <begin position="568"/>
        <end position="591"/>
    </location>
</feature>
<keyword evidence="2" id="KW-1133">Transmembrane helix</keyword>
<feature type="transmembrane region" description="Helical" evidence="2">
    <location>
        <begin position="164"/>
        <end position="187"/>
    </location>
</feature>
<evidence type="ECO:0000313" key="4">
    <source>
        <dbReference type="Proteomes" id="UP001321760"/>
    </source>
</evidence>
<evidence type="ECO:0000313" key="3">
    <source>
        <dbReference type="EMBL" id="KAK4446807.1"/>
    </source>
</evidence>
<dbReference type="AlphaFoldDB" id="A0AAV9GF02"/>
<dbReference type="Proteomes" id="UP001321760">
    <property type="component" value="Unassembled WGS sequence"/>
</dbReference>
<keyword evidence="4" id="KW-1185">Reference proteome</keyword>